<dbReference type="PROSITE" id="PS00490">
    <property type="entry name" value="MOLYBDOPTERIN_PROK_2"/>
    <property type="match status" value="1"/>
</dbReference>
<comment type="caution">
    <text evidence="11">The sequence shown here is derived from an EMBL/GenBank/DDBJ whole genome shotgun (WGS) entry which is preliminary data.</text>
</comment>
<protein>
    <submittedName>
        <fullName evidence="11">Twin-arginine translocation signal domain-containing protein</fullName>
    </submittedName>
</protein>
<keyword evidence="6" id="KW-0732">Signal</keyword>
<evidence type="ECO:0000256" key="7">
    <source>
        <dbReference type="ARBA" id="ARBA00023002"/>
    </source>
</evidence>
<dbReference type="EMBL" id="DTFI01000053">
    <property type="protein sequence ID" value="HGI43146.1"/>
    <property type="molecule type" value="Genomic_DNA"/>
</dbReference>
<dbReference type="AlphaFoldDB" id="A0A7C4FAQ6"/>
<evidence type="ECO:0000256" key="5">
    <source>
        <dbReference type="ARBA" id="ARBA00022723"/>
    </source>
</evidence>
<keyword evidence="7" id="KW-0560">Oxidoreductase</keyword>
<dbReference type="CDD" id="cd02792">
    <property type="entry name" value="MopB_CT_Formate-Dh-Na-like"/>
    <property type="match status" value="1"/>
</dbReference>
<dbReference type="GO" id="GO:0016491">
    <property type="term" value="F:oxidoreductase activity"/>
    <property type="evidence" value="ECO:0007669"/>
    <property type="project" value="UniProtKB-KW"/>
</dbReference>
<dbReference type="PROSITE" id="PS51669">
    <property type="entry name" value="4FE4S_MOW_BIS_MGD"/>
    <property type="match status" value="1"/>
</dbReference>
<dbReference type="InterPro" id="IPR006657">
    <property type="entry name" value="MoPterin_dinucl-bd_dom"/>
</dbReference>
<evidence type="ECO:0000256" key="1">
    <source>
        <dbReference type="ARBA" id="ARBA00001966"/>
    </source>
</evidence>
<dbReference type="PROSITE" id="PS51318">
    <property type="entry name" value="TAT"/>
    <property type="match status" value="1"/>
</dbReference>
<evidence type="ECO:0000256" key="3">
    <source>
        <dbReference type="ARBA" id="ARBA00010312"/>
    </source>
</evidence>
<dbReference type="InterPro" id="IPR006311">
    <property type="entry name" value="TAT_signal"/>
</dbReference>
<keyword evidence="5" id="KW-0479">Metal-binding</keyword>
<dbReference type="InterPro" id="IPR009010">
    <property type="entry name" value="Asp_de-COase-like_dom_sf"/>
</dbReference>
<comment type="subcellular location">
    <subcellularLocation>
        <location evidence="2">Cell envelope</location>
    </subcellularLocation>
</comment>
<dbReference type="SMART" id="SM00926">
    <property type="entry name" value="Molybdop_Fe4S4"/>
    <property type="match status" value="1"/>
</dbReference>
<dbReference type="Gene3D" id="3.40.50.740">
    <property type="match status" value="1"/>
</dbReference>
<keyword evidence="8" id="KW-0408">Iron</keyword>
<dbReference type="Gene3D" id="3.30.200.210">
    <property type="match status" value="1"/>
</dbReference>
<reference evidence="11" key="1">
    <citation type="journal article" date="2020" name="mSystems">
        <title>Genome- and Community-Level Interaction Insights into Carbon Utilization and Element Cycling Functions of Hydrothermarchaeota in Hydrothermal Sediment.</title>
        <authorList>
            <person name="Zhou Z."/>
            <person name="Liu Y."/>
            <person name="Xu W."/>
            <person name="Pan J."/>
            <person name="Luo Z.H."/>
            <person name="Li M."/>
        </authorList>
    </citation>
    <scope>NUCLEOTIDE SEQUENCE [LARGE SCALE GENOMIC DNA]</scope>
    <source>
        <strain evidence="11">SpSt-735</strain>
    </source>
</reference>
<evidence type="ECO:0000259" key="10">
    <source>
        <dbReference type="PROSITE" id="PS51669"/>
    </source>
</evidence>
<dbReference type="GO" id="GO:0043546">
    <property type="term" value="F:molybdopterin cofactor binding"/>
    <property type="evidence" value="ECO:0007669"/>
    <property type="project" value="InterPro"/>
</dbReference>
<dbReference type="PANTHER" id="PTHR43598:SF5">
    <property type="entry name" value="DMSO REDUCTASE CHAIN A"/>
    <property type="match status" value="1"/>
</dbReference>
<dbReference type="Pfam" id="PF04879">
    <property type="entry name" value="Molybdop_Fe4S4"/>
    <property type="match status" value="1"/>
</dbReference>
<comment type="cofactor">
    <cofactor evidence="1">
        <name>[4Fe-4S] cluster</name>
        <dbReference type="ChEBI" id="CHEBI:49883"/>
    </cofactor>
</comment>
<dbReference type="Pfam" id="PF00384">
    <property type="entry name" value="Molybdopterin"/>
    <property type="match status" value="1"/>
</dbReference>
<gene>
    <name evidence="11" type="ORF">ENV17_02005</name>
</gene>
<dbReference type="InterPro" id="IPR019546">
    <property type="entry name" value="TAT_signal_bac_arc"/>
</dbReference>
<evidence type="ECO:0000256" key="8">
    <source>
        <dbReference type="ARBA" id="ARBA00023004"/>
    </source>
</evidence>
<feature type="domain" description="4Fe-4S Mo/W bis-MGD-type" evidence="10">
    <location>
        <begin position="53"/>
        <end position="109"/>
    </location>
</feature>
<dbReference type="Pfam" id="PF01568">
    <property type="entry name" value="Molydop_binding"/>
    <property type="match status" value="1"/>
</dbReference>
<comment type="similarity">
    <text evidence="3">Belongs to the prokaryotic molybdopterin-containing oxidoreductase family.</text>
</comment>
<accession>A0A7C4FAQ6</accession>
<dbReference type="Gene3D" id="3.40.228.10">
    <property type="entry name" value="Dimethylsulfoxide Reductase, domain 2"/>
    <property type="match status" value="1"/>
</dbReference>
<proteinExistence type="inferred from homology"/>
<evidence type="ECO:0000256" key="9">
    <source>
        <dbReference type="ARBA" id="ARBA00023014"/>
    </source>
</evidence>
<dbReference type="SUPFAM" id="SSF50692">
    <property type="entry name" value="ADC-like"/>
    <property type="match status" value="1"/>
</dbReference>
<dbReference type="PANTHER" id="PTHR43598">
    <property type="entry name" value="TUNGSTEN-CONTAINING FORMYLMETHANOFURAN DEHYDROGENASE 2 SUBUNIT B"/>
    <property type="match status" value="1"/>
</dbReference>
<dbReference type="Gene3D" id="2.40.40.20">
    <property type="match status" value="1"/>
</dbReference>
<sequence>MSGGLDRRSFLKLAAIAVSAAALPAGAQPIPLKPWKTSWELGEVGGKTRLRQARITPVVCPYCSIGCLIDFYTVGDEVVWTEGAPGSPINAGALCPKGKAAFELATSDVRVLQPMIRTGPKPPPEEILSVKSWEELLEVVKKYPPKWRAVSWDEALEYIARRVSQILEEWRKNTGAPKQKDGYYYPGGAVPIQLIGSSVMVNEGAYLTSKLAAFLGTSNIDSQYRKCHSSTVAALALTYGWGAETAGMEDLASADAVLFFSSPAEAHPVSFRWFEKGRREKGALLITFDPRYSRTAMASDVWAPFRSGTETAIFLYILHYAFFERKPPIDQLDTFKALKARWNITDADLEDFKELLKEYDAETVSRITGTPVDLLRTVARIYVENSGVATNHKKHGIVQWAMGMTQHTNATVNVIRAAAIMQLLLGNVGYPGGGAHPFRGHSNVQGATDVQGGGLGALPGYHAGPSPFHVRLYQDWKLQGMPDPWSWVVPEWARKTFATTTPDKGKADLVKILQVYNFYGWRRFELLWGLFCGTVPEDDPVNGTVVCDFPVGAGSTEITFVRRALNKEIRAAFIFGENPAVTNPNAKLVWAALASLDLLVVSDIFETETAWFADVLLPAASFAEVEGTKTNTFCVVQWSHAALNPKGGSRPDYWIATMLYKYLRKYGAIKLPSELAGVRKERVLLRKGDRVYLLYERPLRPDYSWDYSGGTGAATPIRDIEAEVNPRIINKEINFSVLIYQGIYDPVRDEFTSMRRSRRLRKPGEIDGTFSSKFGIYKDWGWAWPMNVRVKYSMTALLDVLGAPDTVYADGREWKVTGETGEWIDEVTGNYVPAFIPGHNFWLPRSFKRKLSGVADLFGGVDIMRFIRTGEVVPLGRFAVEEGGEVKLYTYEEYVDKTGMKYLWVNDTLYWDEEAVTVPKATLKRAFFAGGGWRDFKPTYQKMRETLKKYYDQTRSLKEAVLKTIDEMKGWYPGYTFTWPIHTEPAESPDLEMAIQYPSLAWLHRHNLMVLKEEPDVVKGKPVGVALEPGDLRDLPGELVIITSNRLTEHWHSGAMSRNVPFLAELIPEPFVYVPRKLAEKLGIKSGDYVELLTARGSVKMKAYVTEGEAYLVVNGKELPQVNVIWHFSFMGKVTGPQGNFIVPDVGDVVTTIQESKAWIGKIRKAEVV</sequence>
<keyword evidence="4" id="KW-0004">4Fe-4S</keyword>
<evidence type="ECO:0000313" key="11">
    <source>
        <dbReference type="EMBL" id="HGI43146.1"/>
    </source>
</evidence>
<keyword evidence="9" id="KW-0411">Iron-sulfur</keyword>
<name>A0A7C4FAQ6_THEPE</name>
<organism evidence="11">
    <name type="scientific">Thermofilum pendens</name>
    <dbReference type="NCBI Taxonomy" id="2269"/>
    <lineage>
        <taxon>Archaea</taxon>
        <taxon>Thermoproteota</taxon>
        <taxon>Thermoprotei</taxon>
        <taxon>Thermofilales</taxon>
        <taxon>Thermofilaceae</taxon>
        <taxon>Thermofilum</taxon>
    </lineage>
</organism>
<evidence type="ECO:0000256" key="4">
    <source>
        <dbReference type="ARBA" id="ARBA00022485"/>
    </source>
</evidence>
<dbReference type="GO" id="GO:0051539">
    <property type="term" value="F:4 iron, 4 sulfur cluster binding"/>
    <property type="evidence" value="ECO:0007669"/>
    <property type="project" value="UniProtKB-KW"/>
</dbReference>
<dbReference type="InterPro" id="IPR006655">
    <property type="entry name" value="Mopterin_OxRdtase_prok_CS"/>
</dbReference>
<evidence type="ECO:0000256" key="2">
    <source>
        <dbReference type="ARBA" id="ARBA00004196"/>
    </source>
</evidence>
<dbReference type="InterPro" id="IPR006963">
    <property type="entry name" value="Mopterin_OxRdtase_4Fe-4S_dom"/>
</dbReference>
<dbReference type="GO" id="GO:0046872">
    <property type="term" value="F:metal ion binding"/>
    <property type="evidence" value="ECO:0007669"/>
    <property type="project" value="UniProtKB-KW"/>
</dbReference>
<dbReference type="SUPFAM" id="SSF53706">
    <property type="entry name" value="Formate dehydrogenase/DMSO reductase, domains 1-3"/>
    <property type="match status" value="1"/>
</dbReference>
<evidence type="ECO:0000256" key="6">
    <source>
        <dbReference type="ARBA" id="ARBA00022729"/>
    </source>
</evidence>
<dbReference type="NCBIfam" id="TIGR01409">
    <property type="entry name" value="TAT_signal_seq"/>
    <property type="match status" value="1"/>
</dbReference>
<dbReference type="InterPro" id="IPR006656">
    <property type="entry name" value="Mopterin_OxRdtase"/>
</dbReference>